<dbReference type="EMBL" id="KN833118">
    <property type="protein sequence ID" value="KIM72617.1"/>
    <property type="molecule type" value="Genomic_DNA"/>
</dbReference>
<reference evidence="2" key="2">
    <citation type="submission" date="2015-01" db="EMBL/GenBank/DDBJ databases">
        <title>Evolutionary Origins and Diversification of the Mycorrhizal Mutualists.</title>
        <authorList>
            <consortium name="DOE Joint Genome Institute"/>
            <consortium name="Mycorrhizal Genomics Consortium"/>
            <person name="Kohler A."/>
            <person name="Kuo A."/>
            <person name="Nagy L.G."/>
            <person name="Floudas D."/>
            <person name="Copeland A."/>
            <person name="Barry K.W."/>
            <person name="Cichocki N."/>
            <person name="Veneault-Fourrey C."/>
            <person name="LaButti K."/>
            <person name="Lindquist E.A."/>
            <person name="Lipzen A."/>
            <person name="Lundell T."/>
            <person name="Morin E."/>
            <person name="Murat C."/>
            <person name="Riley R."/>
            <person name="Ohm R."/>
            <person name="Sun H."/>
            <person name="Tunlid A."/>
            <person name="Henrissat B."/>
            <person name="Grigoriev I.V."/>
            <person name="Hibbett D.S."/>
            <person name="Martin F."/>
        </authorList>
    </citation>
    <scope>NUCLEOTIDE SEQUENCE [LARGE SCALE GENOMIC DNA]</scope>
    <source>
        <strain evidence="2">F 1598</strain>
    </source>
</reference>
<dbReference type="OrthoDB" id="3233403at2759"/>
<dbReference type="HOGENOM" id="CLU_1094644_0_0_1"/>
<accession>A0A0C3B5T1</accession>
<sequence length="254" mass="28686">MVEKSKAECQADLALLMELYFAASMATEEDPDLMDDAKMEDELLGGNGANPKVFEILGLQTLQDVGAMSGDGSHWPYNQQPKSKDWFLSSLLSANRDFHKTFQYGKKPQAHVKVPLGCFLVQYGRRASEVAPVAHDMDVGIGSVNNHTRQECLVFHYASVVGMAAMCIRQRSHNYLGICIIVNRNITQCTQGNIQATMDHEHHFTSYDMGWPGSVLDMKVWKQSHLWVHKHQYFKNGWYILGIHPLPMLFDLAV</sequence>
<dbReference type="InParanoid" id="A0A0C3B5T1"/>
<reference evidence="1 2" key="1">
    <citation type="submission" date="2014-04" db="EMBL/GenBank/DDBJ databases">
        <authorList>
            <consortium name="DOE Joint Genome Institute"/>
            <person name="Kuo A."/>
            <person name="Tarkka M."/>
            <person name="Buscot F."/>
            <person name="Kohler A."/>
            <person name="Nagy L.G."/>
            <person name="Floudas D."/>
            <person name="Copeland A."/>
            <person name="Barry K.W."/>
            <person name="Cichocki N."/>
            <person name="Veneault-Fourrey C."/>
            <person name="LaButti K."/>
            <person name="Lindquist E.A."/>
            <person name="Lipzen A."/>
            <person name="Lundell T."/>
            <person name="Morin E."/>
            <person name="Murat C."/>
            <person name="Sun H."/>
            <person name="Tunlid A."/>
            <person name="Henrissat B."/>
            <person name="Grigoriev I.V."/>
            <person name="Hibbett D.S."/>
            <person name="Martin F."/>
            <person name="Nordberg H.P."/>
            <person name="Cantor M.N."/>
            <person name="Hua S.X."/>
        </authorList>
    </citation>
    <scope>NUCLEOTIDE SEQUENCE [LARGE SCALE GENOMIC DNA]</scope>
    <source>
        <strain evidence="1 2">F 1598</strain>
    </source>
</reference>
<organism evidence="1 2">
    <name type="scientific">Piloderma croceum (strain F 1598)</name>
    <dbReference type="NCBI Taxonomy" id="765440"/>
    <lineage>
        <taxon>Eukaryota</taxon>
        <taxon>Fungi</taxon>
        <taxon>Dikarya</taxon>
        <taxon>Basidiomycota</taxon>
        <taxon>Agaricomycotina</taxon>
        <taxon>Agaricomycetes</taxon>
        <taxon>Agaricomycetidae</taxon>
        <taxon>Atheliales</taxon>
        <taxon>Atheliaceae</taxon>
        <taxon>Piloderma</taxon>
    </lineage>
</organism>
<keyword evidence="2" id="KW-1185">Reference proteome</keyword>
<protein>
    <submittedName>
        <fullName evidence="1">Uncharacterized protein</fullName>
    </submittedName>
</protein>
<dbReference type="Proteomes" id="UP000054166">
    <property type="component" value="Unassembled WGS sequence"/>
</dbReference>
<gene>
    <name evidence="1" type="ORF">PILCRDRAFT_93387</name>
</gene>
<dbReference type="STRING" id="765440.A0A0C3B5T1"/>
<proteinExistence type="predicted"/>
<evidence type="ECO:0000313" key="2">
    <source>
        <dbReference type="Proteomes" id="UP000054166"/>
    </source>
</evidence>
<dbReference type="AlphaFoldDB" id="A0A0C3B5T1"/>
<name>A0A0C3B5T1_PILCF</name>
<evidence type="ECO:0000313" key="1">
    <source>
        <dbReference type="EMBL" id="KIM72617.1"/>
    </source>
</evidence>